<dbReference type="AlphaFoldDB" id="A0A5N5FWV4"/>
<accession>A0A5N5FWV4</accession>
<reference evidence="3" key="2">
    <citation type="submission" date="2019-10" db="EMBL/GenBank/DDBJ databases">
        <title>A de novo genome assembly of a pear dwarfing rootstock.</title>
        <authorList>
            <person name="Wang F."/>
            <person name="Wang J."/>
            <person name="Li S."/>
            <person name="Zhang Y."/>
            <person name="Fang M."/>
            <person name="Ma L."/>
            <person name="Zhao Y."/>
            <person name="Jiang S."/>
        </authorList>
    </citation>
    <scope>NUCLEOTIDE SEQUENCE [LARGE SCALE GENOMIC DNA]</scope>
</reference>
<keyword evidence="3" id="KW-1185">Reference proteome</keyword>
<feature type="region of interest" description="Disordered" evidence="1">
    <location>
        <begin position="277"/>
        <end position="346"/>
    </location>
</feature>
<name>A0A5N5FWV4_9ROSA</name>
<sequence>MRIRNSRSNFSQMTPPDTTPAAAHLRSQHGSDDCFVVEEENWRIGWSGYTKKEFPAQVSSKDQLHDELEAASSTEIGPLNCLDKGKDAKHFMQVNTNPVSEGQSEGKADKGKQFTACAGSQGGGEGVTSPVTAVITHPFSFSYLGNKLPFKKRRPYNYTETEVEMEREKVEDGLLEVKVEDAVMEAKERWVLVEVEMENQLAEVKEDEPKEVEADDATADKKNESLEEGELREETEEETKKMGGLELFNEDEDFQRTRRIICTVTCGSYVPHLAIDKNQQDSKKEELGLEETTGEPNEKPRRGRKRRRSDASSSSDEPRMGRRELKRGRPKRMQDPVEANQGYIHIPPSPICSVCVDIAIRRGRSKGDTEASFHSYSRYPRRGRSKKDTEESFSSKKRKPRRGCSKRSTEESPHSNTRGRRIVKPPPPLTSSVGSSEDPPAQQDEQEVSSLPFNGAIFLSYQRYLHDQSIKENTAGCVSEDKVISDSCAAQGRGNISNAAVPARQNVIVISSDDDEPGLRSEKVDPDEVTSRRIRRRIDSRDVNMGRSNCARNEMTQAGHARVRTSGVARARGMHSLMRNLNLMPSRPRFEEELIKNVNGEAKNAQRKRFRLLSEFYGV</sequence>
<dbReference type="OrthoDB" id="838300at2759"/>
<reference evidence="2 3" key="1">
    <citation type="submission" date="2019-09" db="EMBL/GenBank/DDBJ databases">
        <authorList>
            <person name="Ou C."/>
        </authorList>
    </citation>
    <scope>NUCLEOTIDE SEQUENCE [LARGE SCALE GENOMIC DNA]</scope>
    <source>
        <strain evidence="2">S2</strain>
        <tissue evidence="2">Leaf</tissue>
    </source>
</reference>
<protein>
    <submittedName>
        <fullName evidence="2">Uncharacterized protein</fullName>
    </submittedName>
</protein>
<feature type="compositionally biased region" description="Polar residues" evidence="1">
    <location>
        <begin position="1"/>
        <end position="16"/>
    </location>
</feature>
<evidence type="ECO:0000256" key="1">
    <source>
        <dbReference type="SAM" id="MobiDB-lite"/>
    </source>
</evidence>
<gene>
    <name evidence="2" type="ORF">D8674_007104</name>
</gene>
<evidence type="ECO:0000313" key="3">
    <source>
        <dbReference type="Proteomes" id="UP000327157"/>
    </source>
</evidence>
<comment type="caution">
    <text evidence="2">The sequence shown here is derived from an EMBL/GenBank/DDBJ whole genome shotgun (WGS) entry which is preliminary data.</text>
</comment>
<feature type="region of interest" description="Disordered" evidence="1">
    <location>
        <begin position="1"/>
        <end position="26"/>
    </location>
</feature>
<proteinExistence type="predicted"/>
<feature type="region of interest" description="Disordered" evidence="1">
    <location>
        <begin position="202"/>
        <end position="246"/>
    </location>
</feature>
<feature type="compositionally biased region" description="Acidic residues" evidence="1">
    <location>
        <begin position="226"/>
        <end position="237"/>
    </location>
</feature>
<dbReference type="Proteomes" id="UP000327157">
    <property type="component" value="Chromosome 11"/>
</dbReference>
<evidence type="ECO:0000313" key="2">
    <source>
        <dbReference type="EMBL" id="KAB2607387.1"/>
    </source>
</evidence>
<feature type="compositionally biased region" description="Basic and acidic residues" evidence="1">
    <location>
        <begin position="203"/>
        <end position="225"/>
    </location>
</feature>
<feature type="region of interest" description="Disordered" evidence="1">
    <location>
        <begin position="365"/>
        <end position="447"/>
    </location>
</feature>
<feature type="compositionally biased region" description="Basic and acidic residues" evidence="1">
    <location>
        <begin position="277"/>
        <end position="287"/>
    </location>
</feature>
<organism evidence="2 3">
    <name type="scientific">Pyrus ussuriensis x Pyrus communis</name>
    <dbReference type="NCBI Taxonomy" id="2448454"/>
    <lineage>
        <taxon>Eukaryota</taxon>
        <taxon>Viridiplantae</taxon>
        <taxon>Streptophyta</taxon>
        <taxon>Embryophyta</taxon>
        <taxon>Tracheophyta</taxon>
        <taxon>Spermatophyta</taxon>
        <taxon>Magnoliopsida</taxon>
        <taxon>eudicotyledons</taxon>
        <taxon>Gunneridae</taxon>
        <taxon>Pentapetalae</taxon>
        <taxon>rosids</taxon>
        <taxon>fabids</taxon>
        <taxon>Rosales</taxon>
        <taxon>Rosaceae</taxon>
        <taxon>Amygdaloideae</taxon>
        <taxon>Maleae</taxon>
        <taxon>Pyrus</taxon>
    </lineage>
</organism>
<feature type="compositionally biased region" description="Basic residues" evidence="1">
    <location>
        <begin position="395"/>
        <end position="405"/>
    </location>
</feature>
<dbReference type="EMBL" id="SMOL01000559">
    <property type="protein sequence ID" value="KAB2607387.1"/>
    <property type="molecule type" value="Genomic_DNA"/>
</dbReference>
<reference evidence="2 3" key="3">
    <citation type="submission" date="2019-11" db="EMBL/GenBank/DDBJ databases">
        <title>A de novo genome assembly of a pear dwarfing rootstock.</title>
        <authorList>
            <person name="Wang F."/>
            <person name="Wang J."/>
            <person name="Li S."/>
            <person name="Zhang Y."/>
            <person name="Fang M."/>
            <person name="Ma L."/>
            <person name="Zhao Y."/>
            <person name="Jiang S."/>
        </authorList>
    </citation>
    <scope>NUCLEOTIDE SEQUENCE [LARGE SCALE GENOMIC DNA]</scope>
    <source>
        <strain evidence="2">S2</strain>
        <tissue evidence="2">Leaf</tissue>
    </source>
</reference>